<evidence type="ECO:0000256" key="1">
    <source>
        <dbReference type="SAM" id="MobiDB-lite"/>
    </source>
</evidence>
<accession>A0ABQ3RMA0</accession>
<organism evidence="2 3">
    <name type="scientific">Streptomyces rubradiris</name>
    <name type="common">Streptomyces achromogenes subsp. rubradiris</name>
    <dbReference type="NCBI Taxonomy" id="285531"/>
    <lineage>
        <taxon>Bacteria</taxon>
        <taxon>Bacillati</taxon>
        <taxon>Actinomycetota</taxon>
        <taxon>Actinomycetes</taxon>
        <taxon>Kitasatosporales</taxon>
        <taxon>Streptomycetaceae</taxon>
        <taxon>Streptomyces</taxon>
    </lineage>
</organism>
<name>A0ABQ3RMA0_STRRR</name>
<reference evidence="3" key="1">
    <citation type="submission" date="2023-07" db="EMBL/GenBank/DDBJ databases">
        <title>Whole genome shotgun sequence of Streptomyces achromogenes subsp. rubradiris NBRC 14000.</title>
        <authorList>
            <person name="Komaki H."/>
            <person name="Tamura T."/>
        </authorList>
    </citation>
    <scope>NUCLEOTIDE SEQUENCE [LARGE SCALE GENOMIC DNA]</scope>
    <source>
        <strain evidence="3">NBRC 14000</strain>
    </source>
</reference>
<feature type="region of interest" description="Disordered" evidence="1">
    <location>
        <begin position="1"/>
        <end position="26"/>
    </location>
</feature>
<evidence type="ECO:0000313" key="2">
    <source>
        <dbReference type="EMBL" id="GHI56993.1"/>
    </source>
</evidence>
<protein>
    <submittedName>
        <fullName evidence="2">Uncharacterized protein</fullName>
    </submittedName>
</protein>
<dbReference type="RefSeq" id="WP_189992496.1">
    <property type="nucleotide sequence ID" value="NZ_BNCB01000004.1"/>
</dbReference>
<keyword evidence="3" id="KW-1185">Reference proteome</keyword>
<sequence length="111" mass="12399">MPERLNEPALVDGEKGPERPRDEGIPKLGIRQTLEVGEITFALDAVLAQAGIRLPQFHTRLSPAENRRWVVRLGDCNVMQARNLLDLLKDGLTLRERHPEEAINGTPAKDS</sequence>
<dbReference type="Proteomes" id="UP000646738">
    <property type="component" value="Unassembled WGS sequence"/>
</dbReference>
<evidence type="ECO:0000313" key="3">
    <source>
        <dbReference type="Proteomes" id="UP000646738"/>
    </source>
</evidence>
<dbReference type="EMBL" id="BNEA01000015">
    <property type="protein sequence ID" value="GHI56993.1"/>
    <property type="molecule type" value="Genomic_DNA"/>
</dbReference>
<feature type="compositionally biased region" description="Basic and acidic residues" evidence="1">
    <location>
        <begin position="1"/>
        <end position="25"/>
    </location>
</feature>
<gene>
    <name evidence="2" type="ORF">Srubr_68390</name>
</gene>
<comment type="caution">
    <text evidence="2">The sequence shown here is derived from an EMBL/GenBank/DDBJ whole genome shotgun (WGS) entry which is preliminary data.</text>
</comment>
<proteinExistence type="predicted"/>